<evidence type="ECO:0000313" key="1">
    <source>
        <dbReference type="EMBL" id="EDL99805.1"/>
    </source>
</evidence>
<name>A6KB60_RAT</name>
<accession>A6KB60</accession>
<dbReference type="Gene3D" id="1.10.10.250">
    <property type="entry name" value="Ribosomal protein L11, C-terminal domain"/>
    <property type="match status" value="1"/>
</dbReference>
<reference evidence="1 2" key="1">
    <citation type="submission" date="2005-09" db="EMBL/GenBank/DDBJ databases">
        <authorList>
            <person name="Mural R.J."/>
            <person name="Li P.W."/>
            <person name="Adams M.D."/>
            <person name="Amanatides P.G."/>
            <person name="Baden-Tillson H."/>
            <person name="Barnstead M."/>
            <person name="Chin S.H."/>
            <person name="Dew I."/>
            <person name="Evans C.A."/>
            <person name="Ferriera S."/>
            <person name="Flanigan M."/>
            <person name="Fosler C."/>
            <person name="Glodek A."/>
            <person name="Gu Z."/>
            <person name="Holt R.A."/>
            <person name="Jennings D."/>
            <person name="Kraft C.L."/>
            <person name="Lu F."/>
            <person name="Nguyen T."/>
            <person name="Nusskern D.R."/>
            <person name="Pfannkoch C.M."/>
            <person name="Sitter C."/>
            <person name="Sutton G.G."/>
            <person name="Venter J.C."/>
            <person name="Wang Z."/>
            <person name="Woodage T."/>
            <person name="Zheng X.H."/>
            <person name="Zhong F."/>
        </authorList>
    </citation>
    <scope>NUCLEOTIDE SEQUENCE [LARGE SCALE GENOMIC DNA]</scope>
    <source>
        <strain>BN</strain>
        <strain evidence="2">Sprague-Dawley</strain>
    </source>
</reference>
<proteinExistence type="predicted"/>
<organism evidence="1 2">
    <name type="scientific">Rattus norvegicus</name>
    <name type="common">Rat</name>
    <dbReference type="NCBI Taxonomy" id="10116"/>
    <lineage>
        <taxon>Eukaryota</taxon>
        <taxon>Metazoa</taxon>
        <taxon>Chordata</taxon>
        <taxon>Craniata</taxon>
        <taxon>Vertebrata</taxon>
        <taxon>Euteleostomi</taxon>
        <taxon>Mammalia</taxon>
        <taxon>Eutheria</taxon>
        <taxon>Euarchontoglires</taxon>
        <taxon>Glires</taxon>
        <taxon>Rodentia</taxon>
        <taxon>Myomorpha</taxon>
        <taxon>Muroidea</taxon>
        <taxon>Muridae</taxon>
        <taxon>Murinae</taxon>
        <taxon>Rattus</taxon>
    </lineage>
</organism>
<gene>
    <name evidence="1" type="ORF">rCG_22951</name>
</gene>
<feature type="non-terminal residue" evidence="1">
    <location>
        <position position="50"/>
    </location>
</feature>
<dbReference type="AlphaFoldDB" id="A6KB60"/>
<dbReference type="Proteomes" id="UP000234681">
    <property type="component" value="Chromosome 1"/>
</dbReference>
<protein>
    <submittedName>
        <fullName evidence="1">RCG22951</fullName>
    </submittedName>
</protein>
<evidence type="ECO:0000313" key="2">
    <source>
        <dbReference type="Proteomes" id="UP000234681"/>
    </source>
</evidence>
<sequence>MADQFSSRERYETLTAILHATQSMGCSVGGYYPRNVLDDISGGVLESPAS</sequence>
<dbReference type="InterPro" id="IPR036769">
    <property type="entry name" value="Ribosomal_uL11_C_sf"/>
</dbReference>
<dbReference type="EMBL" id="CH474033">
    <property type="protein sequence ID" value="EDL99805.1"/>
    <property type="molecule type" value="Genomic_DNA"/>
</dbReference>